<name>A0A669PKD7_PHACC</name>
<keyword evidence="2" id="KW-1185">Reference proteome</keyword>
<evidence type="ECO:0000313" key="1">
    <source>
        <dbReference type="Ensembl" id="ENSPCLP00000007865.1"/>
    </source>
</evidence>
<proteinExistence type="predicted"/>
<reference evidence="1" key="2">
    <citation type="submission" date="2025-09" db="UniProtKB">
        <authorList>
            <consortium name="Ensembl"/>
        </authorList>
    </citation>
    <scope>IDENTIFICATION</scope>
</reference>
<dbReference type="Proteomes" id="UP000472261">
    <property type="component" value="Unplaced"/>
</dbReference>
<dbReference type="Ensembl" id="ENSPCLT00000010807.1">
    <property type="protein sequence ID" value="ENSPCLP00000007865.1"/>
    <property type="gene ID" value="ENSPCLG00000006591.1"/>
</dbReference>
<protein>
    <submittedName>
        <fullName evidence="1">Uncharacterized protein</fullName>
    </submittedName>
</protein>
<dbReference type="AlphaFoldDB" id="A0A669PKD7"/>
<accession>A0A669PKD7</accession>
<sequence>LNLLGWPRRVVHGTCTKGLEVGRRDRDQQGLSMCWRQLFGQKRTSRAPQGSSRPSPCCVFQSIQLYPKYPKTFSASTQLSSALQQIHLLGCHGNSPAASIPTEPEVAKNGELWQEKPASQPTQLTTGVLTGLDGRGFLGGGSFA</sequence>
<evidence type="ECO:0000313" key="2">
    <source>
        <dbReference type="Proteomes" id="UP000472261"/>
    </source>
</evidence>
<organism evidence="1 2">
    <name type="scientific">Phasianus colchicus</name>
    <name type="common">Common pheasant</name>
    <dbReference type="NCBI Taxonomy" id="9054"/>
    <lineage>
        <taxon>Eukaryota</taxon>
        <taxon>Metazoa</taxon>
        <taxon>Chordata</taxon>
        <taxon>Craniata</taxon>
        <taxon>Vertebrata</taxon>
        <taxon>Euteleostomi</taxon>
        <taxon>Archelosauria</taxon>
        <taxon>Archosauria</taxon>
        <taxon>Dinosauria</taxon>
        <taxon>Saurischia</taxon>
        <taxon>Theropoda</taxon>
        <taxon>Coelurosauria</taxon>
        <taxon>Aves</taxon>
        <taxon>Neognathae</taxon>
        <taxon>Galloanserae</taxon>
        <taxon>Galliformes</taxon>
        <taxon>Phasianidae</taxon>
        <taxon>Phasianinae</taxon>
        <taxon>Phasianus</taxon>
    </lineage>
</organism>
<reference evidence="1" key="1">
    <citation type="submission" date="2025-08" db="UniProtKB">
        <authorList>
            <consortium name="Ensembl"/>
        </authorList>
    </citation>
    <scope>IDENTIFICATION</scope>
</reference>